<feature type="non-terminal residue" evidence="1">
    <location>
        <position position="93"/>
    </location>
</feature>
<reference evidence="1 2" key="1">
    <citation type="journal article" date="2012" name="Genome Res.">
        <title>Genomic basis of endosymbiont-conferred protection against an insect parasitoid.</title>
        <authorList>
            <person name="Hansen A.K."/>
            <person name="Vorburger C."/>
            <person name="Moran N.A."/>
        </authorList>
    </citation>
    <scope>NUCLEOTIDE SEQUENCE [LARGE SCALE GENOMIC DNA]</scope>
    <source>
        <strain evidence="2">R5.15</strain>
    </source>
</reference>
<proteinExistence type="predicted"/>
<sequence>MGQDLTAASNIARLNILSQQGSIYLDNNLLPALTPLLSDPPLANIGDINLVKAQLVTEYLIKTGKFSYHQRTVKAREYDYASHFSARSPEHKA</sequence>
<dbReference type="Proteomes" id="UP000004116">
    <property type="component" value="Unassembled WGS sequence"/>
</dbReference>
<organism evidence="1 2">
    <name type="scientific">Candidatus Regiella insecticola 5.15</name>
    <dbReference type="NCBI Taxonomy" id="1005043"/>
    <lineage>
        <taxon>Bacteria</taxon>
        <taxon>Pseudomonadati</taxon>
        <taxon>Pseudomonadota</taxon>
        <taxon>Gammaproteobacteria</taxon>
        <taxon>Enterobacterales</taxon>
        <taxon>Enterobacteriaceae</taxon>
        <taxon>aphid secondary symbionts</taxon>
        <taxon>Candidatus Regiella</taxon>
    </lineage>
</organism>
<comment type="caution">
    <text evidence="1">The sequence shown here is derived from an EMBL/GenBank/DDBJ whole genome shotgun (WGS) entry which is preliminary data.</text>
</comment>
<dbReference type="AlphaFoldDB" id="G2GY83"/>
<evidence type="ECO:0000313" key="2">
    <source>
        <dbReference type="Proteomes" id="UP000004116"/>
    </source>
</evidence>
<keyword evidence="2" id="KW-1185">Reference proteome</keyword>
<dbReference type="EMBL" id="AGCA01000167">
    <property type="protein sequence ID" value="EGY29299.1"/>
    <property type="molecule type" value="Genomic_DNA"/>
</dbReference>
<protein>
    <submittedName>
        <fullName evidence="1">Uncharacterized protein</fullName>
    </submittedName>
</protein>
<accession>G2GY83</accession>
<evidence type="ECO:0000313" key="1">
    <source>
        <dbReference type="EMBL" id="EGY29299.1"/>
    </source>
</evidence>
<name>G2GY83_9ENTR</name>
<gene>
    <name evidence="1" type="ORF">Rin_00007340</name>
</gene>